<comment type="caution">
    <text evidence="2">The sequence shown here is derived from an EMBL/GenBank/DDBJ whole genome shotgun (WGS) entry which is preliminary data.</text>
</comment>
<feature type="domain" description="N-acetyltransferase" evidence="1">
    <location>
        <begin position="23"/>
        <end position="160"/>
    </location>
</feature>
<organism evidence="2 3">
    <name type="scientific">Corallococcus carmarthensis</name>
    <dbReference type="NCBI Taxonomy" id="2316728"/>
    <lineage>
        <taxon>Bacteria</taxon>
        <taxon>Pseudomonadati</taxon>
        <taxon>Myxococcota</taxon>
        <taxon>Myxococcia</taxon>
        <taxon>Myxococcales</taxon>
        <taxon>Cystobacterineae</taxon>
        <taxon>Myxococcaceae</taxon>
        <taxon>Corallococcus</taxon>
    </lineage>
</organism>
<dbReference type="PROSITE" id="PS51186">
    <property type="entry name" value="GNAT"/>
    <property type="match status" value="1"/>
</dbReference>
<dbReference type="OrthoDB" id="3216107at2"/>
<dbReference type="CDD" id="cd04301">
    <property type="entry name" value="NAT_SF"/>
    <property type="match status" value="1"/>
</dbReference>
<name>A0A3A8KTA4_9BACT</name>
<dbReference type="InterPro" id="IPR000182">
    <property type="entry name" value="GNAT_dom"/>
</dbReference>
<reference evidence="3" key="1">
    <citation type="submission" date="2018-09" db="EMBL/GenBank/DDBJ databases">
        <authorList>
            <person name="Livingstone P.G."/>
            <person name="Whitworth D.E."/>
        </authorList>
    </citation>
    <scope>NUCLEOTIDE SEQUENCE [LARGE SCALE GENOMIC DNA]</scope>
    <source>
        <strain evidence="3">CA043D</strain>
    </source>
</reference>
<keyword evidence="2" id="KW-0808">Transferase</keyword>
<dbReference type="Proteomes" id="UP000268313">
    <property type="component" value="Unassembled WGS sequence"/>
</dbReference>
<evidence type="ECO:0000259" key="1">
    <source>
        <dbReference type="PROSITE" id="PS51186"/>
    </source>
</evidence>
<dbReference type="AlphaFoldDB" id="A0A3A8KTA4"/>
<proteinExistence type="predicted"/>
<dbReference type="EMBL" id="RAWE01000003">
    <property type="protein sequence ID" value="RKH07481.1"/>
    <property type="molecule type" value="Genomic_DNA"/>
</dbReference>
<dbReference type="GO" id="GO:0016747">
    <property type="term" value="F:acyltransferase activity, transferring groups other than amino-acyl groups"/>
    <property type="evidence" value="ECO:0007669"/>
    <property type="project" value="InterPro"/>
</dbReference>
<dbReference type="RefSeq" id="WP_120600706.1">
    <property type="nucleotide sequence ID" value="NZ_RAWE01000003.1"/>
</dbReference>
<accession>A0A3A8KTA4</accession>
<dbReference type="Gene3D" id="3.40.630.30">
    <property type="match status" value="1"/>
</dbReference>
<dbReference type="Pfam" id="PF13508">
    <property type="entry name" value="Acetyltransf_7"/>
    <property type="match status" value="1"/>
</dbReference>
<dbReference type="SUPFAM" id="SSF55729">
    <property type="entry name" value="Acyl-CoA N-acyltransferases (Nat)"/>
    <property type="match status" value="1"/>
</dbReference>
<dbReference type="InterPro" id="IPR053144">
    <property type="entry name" value="Acetyltransferase_Butenolide"/>
</dbReference>
<gene>
    <name evidence="2" type="ORF">D7X32_01580</name>
</gene>
<evidence type="ECO:0000313" key="2">
    <source>
        <dbReference type="EMBL" id="RKH07481.1"/>
    </source>
</evidence>
<dbReference type="InterPro" id="IPR016181">
    <property type="entry name" value="Acyl_CoA_acyltransferase"/>
</dbReference>
<keyword evidence="3" id="KW-1185">Reference proteome</keyword>
<protein>
    <submittedName>
        <fullName evidence="2">N-acetyltransferase</fullName>
    </submittedName>
</protein>
<dbReference type="PANTHER" id="PTHR43233:SF1">
    <property type="entry name" value="FAMILY N-ACETYLTRANSFERASE, PUTATIVE (AFU_ORTHOLOGUE AFUA_6G03350)-RELATED"/>
    <property type="match status" value="1"/>
</dbReference>
<sequence length="160" mass="17982">MSTRGDTAPLPHAFEVHGEDGFFVSDDAARIDLDVVHGYLTRSYWSTGISRTTVERALSNSVLFGLYGAGGAQVGFARVVTDRATFAYLCDVFILESHQGQGLGRWLMQAVMAHPDLQDLRRFILATRDAHSLYARCGFTPLKSPERFMERHDPDVYRRK</sequence>
<dbReference type="PANTHER" id="PTHR43233">
    <property type="entry name" value="FAMILY N-ACETYLTRANSFERASE, PUTATIVE (AFU_ORTHOLOGUE AFUA_6G03350)-RELATED"/>
    <property type="match status" value="1"/>
</dbReference>
<evidence type="ECO:0000313" key="3">
    <source>
        <dbReference type="Proteomes" id="UP000268313"/>
    </source>
</evidence>